<dbReference type="PIRSF" id="PIRSF017393">
    <property type="entry name" value="MTase_SAV2177"/>
    <property type="match status" value="1"/>
</dbReference>
<dbReference type="InterPro" id="IPR029063">
    <property type="entry name" value="SAM-dependent_MTases_sf"/>
</dbReference>
<protein>
    <submittedName>
        <fullName evidence="2">S-adenosyl methyltransferase</fullName>
    </submittedName>
</protein>
<dbReference type="GO" id="GO:0032259">
    <property type="term" value="P:methylation"/>
    <property type="evidence" value="ECO:0007669"/>
    <property type="project" value="UniProtKB-KW"/>
</dbReference>
<dbReference type="SUPFAM" id="SSF53335">
    <property type="entry name" value="S-adenosyl-L-methionine-dependent methyltransferases"/>
    <property type="match status" value="1"/>
</dbReference>
<reference evidence="2 3" key="1">
    <citation type="submission" date="2018-10" db="EMBL/GenBank/DDBJ databases">
        <title>Genomic Encyclopedia of Archaeal and Bacterial Type Strains, Phase II (KMG-II): from individual species to whole genera.</title>
        <authorList>
            <person name="Goeker M."/>
        </authorList>
    </citation>
    <scope>NUCLEOTIDE SEQUENCE [LARGE SCALE GENOMIC DNA]</scope>
    <source>
        <strain evidence="2 3">DSM 43383</strain>
    </source>
</reference>
<evidence type="ECO:0000313" key="2">
    <source>
        <dbReference type="EMBL" id="RKS72237.1"/>
    </source>
</evidence>
<keyword evidence="3" id="KW-1185">Reference proteome</keyword>
<organism evidence="2 3">
    <name type="scientific">Actinomadura pelletieri DSM 43383</name>
    <dbReference type="NCBI Taxonomy" id="1120940"/>
    <lineage>
        <taxon>Bacteria</taxon>
        <taxon>Bacillati</taxon>
        <taxon>Actinomycetota</taxon>
        <taxon>Actinomycetes</taxon>
        <taxon>Streptosporangiales</taxon>
        <taxon>Thermomonosporaceae</taxon>
        <taxon>Actinomadura</taxon>
    </lineage>
</organism>
<keyword evidence="2" id="KW-0808">Transferase</keyword>
<sequence length="282" mass="30946">MPPSGTTPGGSSAHSAPRLPEDVQARFRTDIPSPARTWNYWLGGKDNYEVDRAVGDATAALHPEIFEEAKEGRRFLSRTVKYLATEENIRNFLDIGAGLPTESNTHQVAQQVAPDSRVVYVDNDPMVLVHARALMRGTTPEGVTGYLDADFHEPRRILEEAANVLNFKRPIAVMFMGVLGFCPDYETAKQIVADTMAGVPSGSFLVVWDSSDTSEQARRSTEKYAESGAQPYTLRSPEQIAGYFDGLEMLEPGVVSVSHWRPDPSTGEPPHVHGYGGMARKP</sequence>
<dbReference type="EMBL" id="RBWU01000005">
    <property type="protein sequence ID" value="RKS72237.1"/>
    <property type="molecule type" value="Genomic_DNA"/>
</dbReference>
<gene>
    <name evidence="2" type="ORF">BZB76_5058</name>
</gene>
<dbReference type="RefSeq" id="WP_121436778.1">
    <property type="nucleotide sequence ID" value="NZ_RBWU01000005.1"/>
</dbReference>
<dbReference type="OrthoDB" id="3216820at2"/>
<evidence type="ECO:0000313" key="3">
    <source>
        <dbReference type="Proteomes" id="UP000274601"/>
    </source>
</evidence>
<dbReference type="AlphaFoldDB" id="A0A495QJB5"/>
<proteinExistence type="predicted"/>
<evidence type="ECO:0000256" key="1">
    <source>
        <dbReference type="SAM" id="MobiDB-lite"/>
    </source>
</evidence>
<keyword evidence="2" id="KW-0489">Methyltransferase</keyword>
<dbReference type="GO" id="GO:0008168">
    <property type="term" value="F:methyltransferase activity"/>
    <property type="evidence" value="ECO:0007669"/>
    <property type="project" value="UniProtKB-KW"/>
</dbReference>
<feature type="region of interest" description="Disordered" evidence="1">
    <location>
        <begin position="260"/>
        <end position="282"/>
    </location>
</feature>
<accession>A0A495QJB5</accession>
<dbReference type="Pfam" id="PF04672">
    <property type="entry name" value="Methyltransf_19"/>
    <property type="match status" value="1"/>
</dbReference>
<dbReference type="InterPro" id="IPR006764">
    <property type="entry name" value="SAM_dep_MeTrfase_SAV2177_type"/>
</dbReference>
<dbReference type="Proteomes" id="UP000274601">
    <property type="component" value="Unassembled WGS sequence"/>
</dbReference>
<name>A0A495QJB5_9ACTN</name>
<comment type="caution">
    <text evidence="2">The sequence shown here is derived from an EMBL/GenBank/DDBJ whole genome shotgun (WGS) entry which is preliminary data.</text>
</comment>
<dbReference type="Gene3D" id="3.40.50.150">
    <property type="entry name" value="Vaccinia Virus protein VP39"/>
    <property type="match status" value="1"/>
</dbReference>